<proteinExistence type="predicted"/>
<reference evidence="1 2" key="1">
    <citation type="submission" date="2017-08" db="EMBL/GenBank/DDBJ databases">
        <title>Acidophilic green algal genome provides insights into adaptation to an acidic environment.</title>
        <authorList>
            <person name="Hirooka S."/>
            <person name="Hirose Y."/>
            <person name="Kanesaki Y."/>
            <person name="Higuchi S."/>
            <person name="Fujiwara T."/>
            <person name="Onuma R."/>
            <person name="Era A."/>
            <person name="Ohbayashi R."/>
            <person name="Uzuka A."/>
            <person name="Nozaki H."/>
            <person name="Yoshikawa H."/>
            <person name="Miyagishima S.Y."/>
        </authorList>
    </citation>
    <scope>NUCLEOTIDE SEQUENCE [LARGE SCALE GENOMIC DNA]</scope>
    <source>
        <strain evidence="1 2">NIES-2499</strain>
    </source>
</reference>
<dbReference type="Proteomes" id="UP000232323">
    <property type="component" value="Unassembled WGS sequence"/>
</dbReference>
<keyword evidence="2" id="KW-1185">Reference proteome</keyword>
<sequence length="278" mass="31254">MCAYMSQRQTLTQWGNHRRSGLRFQQSRRNSHLLNCVNVGLVENAILELIDAGTESGHNRVEHSKVQMQIDNLERISAEVGVNRLNASLNQGSFEGLLTTDLRQIDAESNTTLGRLTFGKAAPQNLEVQLNDNEGKALTGLPDQLKGTFEGTADSYVVNAHFKILQPKRDNAVEEPAVHGVMSMIGKYEISGEDKPQRLDISFSKVRLKPADPAHQLDAWIGLLGPHNTDMCAPLNMGHTTCYRKYQELDELSYRGKKMGSLRFHLHLLLKDFWTTWS</sequence>
<protein>
    <submittedName>
        <fullName evidence="1">Uncharacterized protein</fullName>
    </submittedName>
</protein>
<name>A0A250X2F8_9CHLO</name>
<gene>
    <name evidence="1" type="ORF">CEUSTIGMA_g4697.t1</name>
</gene>
<dbReference type="OrthoDB" id="539512at2759"/>
<evidence type="ECO:0000313" key="1">
    <source>
        <dbReference type="EMBL" id="GAX77251.1"/>
    </source>
</evidence>
<dbReference type="EMBL" id="BEGY01000023">
    <property type="protein sequence ID" value="GAX77251.1"/>
    <property type="molecule type" value="Genomic_DNA"/>
</dbReference>
<evidence type="ECO:0000313" key="2">
    <source>
        <dbReference type="Proteomes" id="UP000232323"/>
    </source>
</evidence>
<organism evidence="1 2">
    <name type="scientific">Chlamydomonas eustigma</name>
    <dbReference type="NCBI Taxonomy" id="1157962"/>
    <lineage>
        <taxon>Eukaryota</taxon>
        <taxon>Viridiplantae</taxon>
        <taxon>Chlorophyta</taxon>
        <taxon>core chlorophytes</taxon>
        <taxon>Chlorophyceae</taxon>
        <taxon>CS clade</taxon>
        <taxon>Chlamydomonadales</taxon>
        <taxon>Chlamydomonadaceae</taxon>
        <taxon>Chlamydomonas</taxon>
    </lineage>
</organism>
<comment type="caution">
    <text evidence="1">The sequence shown here is derived from an EMBL/GenBank/DDBJ whole genome shotgun (WGS) entry which is preliminary data.</text>
</comment>
<dbReference type="AlphaFoldDB" id="A0A250X2F8"/>
<accession>A0A250X2F8</accession>